<feature type="domain" description="Domain of unknown function with conserved HDNR motif" evidence="1">
    <location>
        <begin position="19"/>
        <end position="151"/>
    </location>
</feature>
<name>A0ABD3VUU2_SINWO</name>
<dbReference type="PANTHER" id="PTHR35440:SF1">
    <property type="entry name" value="TESTIS-EXPRESSED PROTEIN 36"/>
    <property type="match status" value="1"/>
</dbReference>
<dbReference type="Pfam" id="PF15115">
    <property type="entry name" value="HDNR"/>
    <property type="match status" value="1"/>
</dbReference>
<comment type="caution">
    <text evidence="2">The sequence shown here is derived from an EMBL/GenBank/DDBJ whole genome shotgun (WGS) entry which is preliminary data.</text>
</comment>
<dbReference type="Proteomes" id="UP001634394">
    <property type="component" value="Unassembled WGS sequence"/>
</dbReference>
<sequence>MDESKGNPKYYHNSRSLNFNHQGAERNNTITMTHEMLAAPFKSYSTYVPRPPPSPFRSKTEINYKSSNKFSEHDNRHSFQTHGVYFGDGKDSRQLGRRNIDADMRIHHTEKDFFKHNGIEVTEYDYRTTYGNSFIGDPTTNPPTFRRFRKSLPPPKVARGPVDTTVTDWLQPPMVPFRTPTHVLAISQEPFLKHNAWKYSNHSLKNVYPPYETRSEPLVKNTFNKYGAAFRSFRSEPTTTS</sequence>
<dbReference type="PANTHER" id="PTHR35440">
    <property type="entry name" value="TESTIS-EXPRESSED PROTEIN 36"/>
    <property type="match status" value="1"/>
</dbReference>
<protein>
    <recommendedName>
        <fullName evidence="1">Domain of unknown function with conserved HDNR motif domain-containing protein</fullName>
    </recommendedName>
</protein>
<gene>
    <name evidence="2" type="ORF">ACJMK2_006085</name>
</gene>
<evidence type="ECO:0000259" key="1">
    <source>
        <dbReference type="Pfam" id="PF15115"/>
    </source>
</evidence>
<evidence type="ECO:0000313" key="3">
    <source>
        <dbReference type="Proteomes" id="UP001634394"/>
    </source>
</evidence>
<keyword evidence="3" id="KW-1185">Reference proteome</keyword>
<organism evidence="2 3">
    <name type="scientific">Sinanodonta woodiana</name>
    <name type="common">Chinese pond mussel</name>
    <name type="synonym">Anodonta woodiana</name>
    <dbReference type="NCBI Taxonomy" id="1069815"/>
    <lineage>
        <taxon>Eukaryota</taxon>
        <taxon>Metazoa</taxon>
        <taxon>Spiralia</taxon>
        <taxon>Lophotrochozoa</taxon>
        <taxon>Mollusca</taxon>
        <taxon>Bivalvia</taxon>
        <taxon>Autobranchia</taxon>
        <taxon>Heteroconchia</taxon>
        <taxon>Palaeoheterodonta</taxon>
        <taxon>Unionida</taxon>
        <taxon>Unionoidea</taxon>
        <taxon>Unionidae</taxon>
        <taxon>Unioninae</taxon>
        <taxon>Sinanodonta</taxon>
    </lineage>
</organism>
<dbReference type="EMBL" id="JBJQND010000010">
    <property type="protein sequence ID" value="KAL3864398.1"/>
    <property type="molecule type" value="Genomic_DNA"/>
</dbReference>
<accession>A0ABD3VUU2</accession>
<proteinExistence type="predicted"/>
<dbReference type="InterPro" id="IPR029369">
    <property type="entry name" value="HDNR"/>
</dbReference>
<reference evidence="2 3" key="1">
    <citation type="submission" date="2024-11" db="EMBL/GenBank/DDBJ databases">
        <title>Chromosome-level genome assembly of the freshwater bivalve Anodonta woodiana.</title>
        <authorList>
            <person name="Chen X."/>
        </authorList>
    </citation>
    <scope>NUCLEOTIDE SEQUENCE [LARGE SCALE GENOMIC DNA]</scope>
    <source>
        <strain evidence="2">MN2024</strain>
        <tissue evidence="2">Gills</tissue>
    </source>
</reference>
<dbReference type="AlphaFoldDB" id="A0ABD3VUU2"/>
<evidence type="ECO:0000313" key="2">
    <source>
        <dbReference type="EMBL" id="KAL3864398.1"/>
    </source>
</evidence>